<keyword evidence="4" id="KW-0547">Nucleotide-binding</keyword>
<gene>
    <name evidence="9" type="primary">thiQ</name>
    <name evidence="9" type="ORF">BAR1_01040</name>
</gene>
<dbReference type="PANTHER" id="PTHR42781">
    <property type="entry name" value="SPERMIDINE/PUTRESCINE IMPORT ATP-BINDING PROTEIN POTA"/>
    <property type="match status" value="1"/>
</dbReference>
<dbReference type="SUPFAM" id="SSF52540">
    <property type="entry name" value="P-loop containing nucleoside triphosphate hydrolases"/>
    <property type="match status" value="1"/>
</dbReference>
<dbReference type="Proteomes" id="UP000261704">
    <property type="component" value="Chromosome"/>
</dbReference>
<sequence length="231" mass="24545">MLTFEDMHYTQDGFSLHADFTVQDGEMLAVIGPSGGGKSTLLNVVAGFLEPTSGRVLWDGRDLAGTAPGKRPVSILFQDNNLFPHMTVAQNVGLGLRPDLRLSGQQMAQVEAALERVGLAGYGRRKPAALSGGQASRVALARMLLRGNPLVLLDEPFAALGPALKVEMLDLVRDLMGETGATLMMVSHDPEDAKRIAQRTVLVADGEAQAPVDTAGIFANPPEALQTYLGK</sequence>
<dbReference type="PROSITE" id="PS50893">
    <property type="entry name" value="ABC_TRANSPORTER_2"/>
    <property type="match status" value="1"/>
</dbReference>
<evidence type="ECO:0000256" key="7">
    <source>
        <dbReference type="ARBA" id="ARBA00023136"/>
    </source>
</evidence>
<keyword evidence="10" id="KW-1185">Reference proteome</keyword>
<keyword evidence="7" id="KW-0472">Membrane</keyword>
<keyword evidence="2" id="KW-1003">Cell membrane</keyword>
<evidence type="ECO:0000256" key="2">
    <source>
        <dbReference type="ARBA" id="ARBA00022475"/>
    </source>
</evidence>
<evidence type="ECO:0000256" key="1">
    <source>
        <dbReference type="ARBA" id="ARBA00022448"/>
    </source>
</evidence>
<feature type="domain" description="ABC transporter" evidence="8">
    <location>
        <begin position="2"/>
        <end position="230"/>
    </location>
</feature>
<dbReference type="Gene3D" id="3.40.50.300">
    <property type="entry name" value="P-loop containing nucleotide triphosphate hydrolases"/>
    <property type="match status" value="1"/>
</dbReference>
<keyword evidence="6" id="KW-1278">Translocase</keyword>
<dbReference type="AlphaFoldDB" id="A0A347UCR8"/>
<dbReference type="GO" id="GO:0005524">
    <property type="term" value="F:ATP binding"/>
    <property type="evidence" value="ECO:0007669"/>
    <property type="project" value="UniProtKB-KW"/>
</dbReference>
<dbReference type="InterPro" id="IPR027417">
    <property type="entry name" value="P-loop_NTPase"/>
</dbReference>
<dbReference type="InterPro" id="IPR003439">
    <property type="entry name" value="ABC_transporter-like_ATP-bd"/>
</dbReference>
<accession>A0A347UCR8</accession>
<reference evidence="9 10" key="1">
    <citation type="submission" date="2018-09" db="EMBL/GenBank/DDBJ databases">
        <title>Profundibacter amoris BAR1 gen. nov., sp. nov., a new member of the Roseobacter clade isolated at Lokis Castle Vent Field on the Arctic Mid-Oceanic Ridge.</title>
        <authorList>
            <person name="Le Moine Bauer S."/>
            <person name="Sjoeberg A.G."/>
            <person name="L'Haridon S."/>
            <person name="Stokke R."/>
            <person name="Roalkvam I."/>
            <person name="Steen I.H."/>
            <person name="Dahle H."/>
        </authorList>
    </citation>
    <scope>NUCLEOTIDE SEQUENCE [LARGE SCALE GENOMIC DNA]</scope>
    <source>
        <strain evidence="9 10">BAR1</strain>
    </source>
</reference>
<dbReference type="KEGG" id="pamo:BAR1_01040"/>
<keyword evidence="1" id="KW-0813">Transport</keyword>
<dbReference type="PANTHER" id="PTHR42781:SF1">
    <property type="entry name" value="THIAMINE IMPORT ATP-BINDING PROTEIN THIQ"/>
    <property type="match status" value="1"/>
</dbReference>
<evidence type="ECO:0000256" key="4">
    <source>
        <dbReference type="ARBA" id="ARBA00022741"/>
    </source>
</evidence>
<name>A0A347UCR8_9RHOB</name>
<keyword evidence="3" id="KW-0997">Cell inner membrane</keyword>
<proteinExistence type="predicted"/>
<dbReference type="RefSeq" id="WP_118941304.1">
    <property type="nucleotide sequence ID" value="NZ_CP032125.1"/>
</dbReference>
<dbReference type="InterPro" id="IPR050093">
    <property type="entry name" value="ABC_SmlMolc_Importer"/>
</dbReference>
<dbReference type="GO" id="GO:0042626">
    <property type="term" value="F:ATPase-coupled transmembrane transporter activity"/>
    <property type="evidence" value="ECO:0007669"/>
    <property type="project" value="InterPro"/>
</dbReference>
<dbReference type="GO" id="GO:0016887">
    <property type="term" value="F:ATP hydrolysis activity"/>
    <property type="evidence" value="ECO:0007669"/>
    <property type="project" value="InterPro"/>
</dbReference>
<dbReference type="EMBL" id="CP032125">
    <property type="protein sequence ID" value="AXX96646.1"/>
    <property type="molecule type" value="Genomic_DNA"/>
</dbReference>
<evidence type="ECO:0000313" key="10">
    <source>
        <dbReference type="Proteomes" id="UP000261704"/>
    </source>
</evidence>
<dbReference type="PROSITE" id="PS00211">
    <property type="entry name" value="ABC_TRANSPORTER_1"/>
    <property type="match status" value="1"/>
</dbReference>
<evidence type="ECO:0000313" key="9">
    <source>
        <dbReference type="EMBL" id="AXX96646.1"/>
    </source>
</evidence>
<protein>
    <submittedName>
        <fullName evidence="9">Thiamine ABC transporter ATP-binding protein</fullName>
    </submittedName>
</protein>
<dbReference type="InterPro" id="IPR005968">
    <property type="entry name" value="Thiamine_ABC_ThiQ"/>
</dbReference>
<keyword evidence="5 9" id="KW-0067">ATP-binding</keyword>
<evidence type="ECO:0000256" key="5">
    <source>
        <dbReference type="ARBA" id="ARBA00022840"/>
    </source>
</evidence>
<dbReference type="InterPro" id="IPR017871">
    <property type="entry name" value="ABC_transporter-like_CS"/>
</dbReference>
<dbReference type="NCBIfam" id="TIGR01277">
    <property type="entry name" value="thiQ"/>
    <property type="match status" value="1"/>
</dbReference>
<dbReference type="GO" id="GO:0016020">
    <property type="term" value="C:membrane"/>
    <property type="evidence" value="ECO:0007669"/>
    <property type="project" value="InterPro"/>
</dbReference>
<evidence type="ECO:0000256" key="3">
    <source>
        <dbReference type="ARBA" id="ARBA00022519"/>
    </source>
</evidence>
<dbReference type="Pfam" id="PF00005">
    <property type="entry name" value="ABC_tran"/>
    <property type="match status" value="1"/>
</dbReference>
<dbReference type="GO" id="GO:0071934">
    <property type="term" value="P:thiamine transmembrane transport"/>
    <property type="evidence" value="ECO:0007669"/>
    <property type="project" value="InterPro"/>
</dbReference>
<dbReference type="SMART" id="SM00382">
    <property type="entry name" value="AAA"/>
    <property type="match status" value="1"/>
</dbReference>
<evidence type="ECO:0000256" key="6">
    <source>
        <dbReference type="ARBA" id="ARBA00022967"/>
    </source>
</evidence>
<organism evidence="9 10">
    <name type="scientific">Profundibacter amoris</name>
    <dbReference type="NCBI Taxonomy" id="2171755"/>
    <lineage>
        <taxon>Bacteria</taxon>
        <taxon>Pseudomonadati</taxon>
        <taxon>Pseudomonadota</taxon>
        <taxon>Alphaproteobacteria</taxon>
        <taxon>Rhodobacterales</taxon>
        <taxon>Paracoccaceae</taxon>
        <taxon>Profundibacter</taxon>
    </lineage>
</organism>
<dbReference type="OrthoDB" id="9802264at2"/>
<dbReference type="InterPro" id="IPR003593">
    <property type="entry name" value="AAA+_ATPase"/>
</dbReference>
<evidence type="ECO:0000259" key="8">
    <source>
        <dbReference type="PROSITE" id="PS50893"/>
    </source>
</evidence>